<reference evidence="1" key="1">
    <citation type="submission" date="2022-07" db="EMBL/GenBank/DDBJ databases">
        <authorList>
            <person name="Macas J."/>
            <person name="Novak P."/>
            <person name="Neumann P."/>
        </authorList>
    </citation>
    <scope>NUCLEOTIDE SEQUENCE</scope>
</reference>
<protein>
    <submittedName>
        <fullName evidence="1">Uncharacterized protein</fullName>
    </submittedName>
</protein>
<accession>A0A9P0Z895</accession>
<organism evidence="1 2">
    <name type="scientific">Cuscuta europaea</name>
    <name type="common">European dodder</name>
    <dbReference type="NCBI Taxonomy" id="41803"/>
    <lineage>
        <taxon>Eukaryota</taxon>
        <taxon>Viridiplantae</taxon>
        <taxon>Streptophyta</taxon>
        <taxon>Embryophyta</taxon>
        <taxon>Tracheophyta</taxon>
        <taxon>Spermatophyta</taxon>
        <taxon>Magnoliopsida</taxon>
        <taxon>eudicotyledons</taxon>
        <taxon>Gunneridae</taxon>
        <taxon>Pentapetalae</taxon>
        <taxon>asterids</taxon>
        <taxon>lamiids</taxon>
        <taxon>Solanales</taxon>
        <taxon>Convolvulaceae</taxon>
        <taxon>Cuscuteae</taxon>
        <taxon>Cuscuta</taxon>
        <taxon>Cuscuta subgen. Cuscuta</taxon>
    </lineage>
</organism>
<evidence type="ECO:0000313" key="2">
    <source>
        <dbReference type="Proteomes" id="UP001152484"/>
    </source>
</evidence>
<proteinExistence type="predicted"/>
<dbReference type="AlphaFoldDB" id="A0A9P0Z895"/>
<comment type="caution">
    <text evidence="1">The sequence shown here is derived from an EMBL/GenBank/DDBJ whole genome shotgun (WGS) entry which is preliminary data.</text>
</comment>
<dbReference type="EMBL" id="CAMAPE010000030">
    <property type="protein sequence ID" value="CAH9093343.1"/>
    <property type="molecule type" value="Genomic_DNA"/>
</dbReference>
<sequence length="37" mass="4169">MFDFASGDPIENMVDRLQKEINDAAADVTKLDMVKCH</sequence>
<gene>
    <name evidence="1" type="ORF">CEURO_LOCUS12310</name>
</gene>
<keyword evidence="2" id="KW-1185">Reference proteome</keyword>
<name>A0A9P0Z895_CUSEU</name>
<evidence type="ECO:0000313" key="1">
    <source>
        <dbReference type="EMBL" id="CAH9093343.1"/>
    </source>
</evidence>
<dbReference type="OrthoDB" id="1306139at2759"/>
<dbReference type="Proteomes" id="UP001152484">
    <property type="component" value="Unassembled WGS sequence"/>
</dbReference>